<comment type="caution">
    <text evidence="2">The sequence shown here is derived from an EMBL/GenBank/DDBJ whole genome shotgun (WGS) entry which is preliminary data.</text>
</comment>
<dbReference type="RefSeq" id="WP_321572797.1">
    <property type="nucleotide sequence ID" value="NZ_WHOE01000024.1"/>
</dbReference>
<feature type="domain" description="Virulence-associated protein E-like" evidence="1">
    <location>
        <begin position="144"/>
        <end position="360"/>
    </location>
</feature>
<evidence type="ECO:0000313" key="3">
    <source>
        <dbReference type="Proteomes" id="UP000430466"/>
    </source>
</evidence>
<dbReference type="PANTHER" id="PTHR34985:SF1">
    <property type="entry name" value="SLR0554 PROTEIN"/>
    <property type="match status" value="1"/>
</dbReference>
<dbReference type="EMBL" id="WHOE01000024">
    <property type="protein sequence ID" value="MPW14186.1"/>
    <property type="molecule type" value="Genomic_DNA"/>
</dbReference>
<evidence type="ECO:0000259" key="1">
    <source>
        <dbReference type="Pfam" id="PF05272"/>
    </source>
</evidence>
<proteinExistence type="predicted"/>
<organism evidence="2 3">
    <name type="scientific">Lactobacillus helveticus</name>
    <name type="common">Lactobacillus suntoryeus</name>
    <dbReference type="NCBI Taxonomy" id="1587"/>
    <lineage>
        <taxon>Bacteria</taxon>
        <taxon>Bacillati</taxon>
        <taxon>Bacillota</taxon>
        <taxon>Bacilli</taxon>
        <taxon>Lactobacillales</taxon>
        <taxon>Lactobacillaceae</taxon>
        <taxon>Lactobacillus</taxon>
    </lineage>
</organism>
<dbReference type="Proteomes" id="UP000430466">
    <property type="component" value="Unassembled WGS sequence"/>
</dbReference>
<name>A0A6A7K151_LACHE</name>
<accession>A0A6A7K151</accession>
<dbReference type="Pfam" id="PF05272">
    <property type="entry name" value="VapE-like_dom"/>
    <property type="match status" value="1"/>
</dbReference>
<reference evidence="2 3" key="1">
    <citation type="submission" date="2019-10" db="EMBL/GenBank/DDBJ databases">
        <title>Draft genome sequences of Lactobacillus strains.</title>
        <authorList>
            <person name="Cho G.-S."/>
            <person name="Fagbemigun O."/>
            <person name="Brinks E."/>
            <person name="Franz C.M.A.P."/>
        </authorList>
    </citation>
    <scope>NUCLEOTIDE SEQUENCE [LARGE SCALE GENOMIC DNA]</scope>
    <source>
        <strain evidence="2 3">313</strain>
    </source>
</reference>
<dbReference type="PANTHER" id="PTHR34985">
    <property type="entry name" value="SLR0554 PROTEIN"/>
    <property type="match status" value="1"/>
</dbReference>
<protein>
    <recommendedName>
        <fullName evidence="1">Virulence-associated protein E-like domain-containing protein</fullName>
    </recommendedName>
</protein>
<evidence type="ECO:0000313" key="2">
    <source>
        <dbReference type="EMBL" id="MPW14186.1"/>
    </source>
</evidence>
<dbReference type="InterPro" id="IPR007936">
    <property type="entry name" value="VapE-like_dom"/>
</dbReference>
<dbReference type="AlphaFoldDB" id="A0A6A7K151"/>
<gene>
    <name evidence="2" type="ORF">GDZ32_04035</name>
</gene>
<sequence>MSDDKKKVININQDSADKLRKAENHKTLFEETKDGSLKTTSVKNVVLILKTDKNLQNLFKFNEFTNEVDVVRDANLNTSIGKISINEGQYTDQVINSVELYIESSKTYGGAVFKNSVIDQGITNVAHMNSYNPVIDYMNEAYAKYDGKRRLDDLFPQFLGAEKSEANILITRLWFMGAVAKAYDPKTKFDFVLDIVGGQGAGKTTMLQKLAPLGLYTDQFNTFTNKDDFEVMKNALIVNDDEMTASNDASFEEIKKFITMQVFEYRKSYARKSERFMKKFVMARTTNEVRHLKDRSGDRRFISIYVNKKKQKLNPVTDLQPNYVKQIWGEAVWLYKQAKDPFLLSPGQEELLKENREQFRYTSGLEEELMDVLDNKFKNKKFIKNTELAFALFADRDALGRNTKESRDIRYYMEHLDYKVGALKKIEGKVVRGFEKQ</sequence>